<keyword evidence="3 6" id="KW-0067">ATP-binding</keyword>
<dbReference type="InterPro" id="IPR023457">
    <property type="entry name" value="Met-tRNA_synth_2"/>
</dbReference>
<reference evidence="8 9" key="1">
    <citation type="journal article" date="2021" name="Elife">
        <title>Chloroplast acquisition without the gene transfer in kleptoplastic sea slugs, Plakobranchus ocellatus.</title>
        <authorList>
            <person name="Maeda T."/>
            <person name="Takahashi S."/>
            <person name="Yoshida T."/>
            <person name="Shimamura S."/>
            <person name="Takaki Y."/>
            <person name="Nagai Y."/>
            <person name="Toyoda A."/>
            <person name="Suzuki Y."/>
            <person name="Arimoto A."/>
            <person name="Ishii H."/>
            <person name="Satoh N."/>
            <person name="Nishiyama T."/>
            <person name="Hasebe M."/>
            <person name="Maruyama T."/>
            <person name="Minagawa J."/>
            <person name="Obokata J."/>
            <person name="Shigenobu S."/>
        </authorList>
    </citation>
    <scope>NUCLEOTIDE SEQUENCE [LARGE SCALE GENOMIC DNA]</scope>
</reference>
<gene>
    <name evidence="8" type="ORF">PoB_001340500</name>
</gene>
<dbReference type="InterPro" id="IPR015413">
    <property type="entry name" value="Methionyl/Leucyl_tRNA_Synth"/>
</dbReference>
<comment type="similarity">
    <text evidence="6">Belongs to the class-I aminoacyl-tRNA synthetase family.</text>
</comment>
<accession>A0AAV3YUN6</accession>
<sequence>MCRLSVSKCIPNEKIMDPDGESADMSLQTPHLGHLYCCLLADASARWQRVKGQPVLFTTGTDEHGLKIQQAAAVSNLSPQQFCDDVSEKFKTLFKSANIEFSAFLRTTDKHHIEAVQAFWNCLQEGGHIYQGTYTGWYSVSDEAFLDEEDVKEKLSPDGSIKMVSIESGHPVTWTEERNYMFKLSNFQQDLFHWLNSQPIHPRVLEPQVRRMIQTLPDLSVTRDSERLTWGIPVPGDSSQMVSSTSSALFLSPLLLCM</sequence>
<dbReference type="Pfam" id="PF09334">
    <property type="entry name" value="tRNA-synt_1g"/>
    <property type="match status" value="1"/>
</dbReference>
<proteinExistence type="inferred from homology"/>
<dbReference type="AlphaFoldDB" id="A0AAV3YUN6"/>
<organism evidence="8 9">
    <name type="scientific">Plakobranchus ocellatus</name>
    <dbReference type="NCBI Taxonomy" id="259542"/>
    <lineage>
        <taxon>Eukaryota</taxon>
        <taxon>Metazoa</taxon>
        <taxon>Spiralia</taxon>
        <taxon>Lophotrochozoa</taxon>
        <taxon>Mollusca</taxon>
        <taxon>Gastropoda</taxon>
        <taxon>Heterobranchia</taxon>
        <taxon>Euthyneura</taxon>
        <taxon>Panpulmonata</taxon>
        <taxon>Sacoglossa</taxon>
        <taxon>Placobranchoidea</taxon>
        <taxon>Plakobranchidae</taxon>
        <taxon>Plakobranchus</taxon>
    </lineage>
</organism>
<protein>
    <submittedName>
        <fullName evidence="8">Methionine--tRNA ligase, mitochondrial</fullName>
    </submittedName>
</protein>
<dbReference type="GO" id="GO:0005524">
    <property type="term" value="F:ATP binding"/>
    <property type="evidence" value="ECO:0007669"/>
    <property type="project" value="UniProtKB-KW"/>
</dbReference>
<dbReference type="Gene3D" id="3.40.50.620">
    <property type="entry name" value="HUPs"/>
    <property type="match status" value="1"/>
</dbReference>
<keyword evidence="4 6" id="KW-0648">Protein biosynthesis</keyword>
<dbReference type="GO" id="GO:0006431">
    <property type="term" value="P:methionyl-tRNA aminoacylation"/>
    <property type="evidence" value="ECO:0007669"/>
    <property type="project" value="InterPro"/>
</dbReference>
<evidence type="ECO:0000259" key="7">
    <source>
        <dbReference type="Pfam" id="PF09334"/>
    </source>
</evidence>
<evidence type="ECO:0000256" key="5">
    <source>
        <dbReference type="ARBA" id="ARBA00023146"/>
    </source>
</evidence>
<feature type="domain" description="Methionyl/Leucyl tRNA synthetase" evidence="7">
    <location>
        <begin position="29"/>
        <end position="241"/>
    </location>
</feature>
<dbReference type="InterPro" id="IPR033911">
    <property type="entry name" value="MetRS_core"/>
</dbReference>
<evidence type="ECO:0000256" key="6">
    <source>
        <dbReference type="RuleBase" id="RU363039"/>
    </source>
</evidence>
<keyword evidence="1 6" id="KW-0436">Ligase</keyword>
<name>A0AAV3YUN6_9GAST</name>
<dbReference type="Gene3D" id="2.170.220.10">
    <property type="match status" value="1"/>
</dbReference>
<dbReference type="PANTHER" id="PTHR43326:SF1">
    <property type="entry name" value="METHIONINE--TRNA LIGASE, MITOCHONDRIAL"/>
    <property type="match status" value="1"/>
</dbReference>
<evidence type="ECO:0000313" key="8">
    <source>
        <dbReference type="EMBL" id="GFN86899.1"/>
    </source>
</evidence>
<keyword evidence="9" id="KW-1185">Reference proteome</keyword>
<dbReference type="GO" id="GO:0004825">
    <property type="term" value="F:methionine-tRNA ligase activity"/>
    <property type="evidence" value="ECO:0007669"/>
    <property type="project" value="InterPro"/>
</dbReference>
<dbReference type="PANTHER" id="PTHR43326">
    <property type="entry name" value="METHIONYL-TRNA SYNTHETASE"/>
    <property type="match status" value="1"/>
</dbReference>
<dbReference type="Proteomes" id="UP000735302">
    <property type="component" value="Unassembled WGS sequence"/>
</dbReference>
<evidence type="ECO:0000256" key="4">
    <source>
        <dbReference type="ARBA" id="ARBA00022917"/>
    </source>
</evidence>
<evidence type="ECO:0000256" key="3">
    <source>
        <dbReference type="ARBA" id="ARBA00022840"/>
    </source>
</evidence>
<keyword evidence="2 6" id="KW-0547">Nucleotide-binding</keyword>
<comment type="caution">
    <text evidence="8">The sequence shown here is derived from an EMBL/GenBank/DDBJ whole genome shotgun (WGS) entry which is preliminary data.</text>
</comment>
<dbReference type="SUPFAM" id="SSF52374">
    <property type="entry name" value="Nucleotidylyl transferase"/>
    <property type="match status" value="1"/>
</dbReference>
<evidence type="ECO:0000256" key="2">
    <source>
        <dbReference type="ARBA" id="ARBA00022741"/>
    </source>
</evidence>
<dbReference type="InterPro" id="IPR014729">
    <property type="entry name" value="Rossmann-like_a/b/a_fold"/>
</dbReference>
<evidence type="ECO:0000313" key="9">
    <source>
        <dbReference type="Proteomes" id="UP000735302"/>
    </source>
</evidence>
<dbReference type="EMBL" id="BLXT01001622">
    <property type="protein sequence ID" value="GFN86899.1"/>
    <property type="molecule type" value="Genomic_DNA"/>
</dbReference>
<keyword evidence="5 6" id="KW-0030">Aminoacyl-tRNA synthetase</keyword>
<dbReference type="PRINTS" id="PR01041">
    <property type="entry name" value="TRNASYNTHMET"/>
</dbReference>
<evidence type="ECO:0000256" key="1">
    <source>
        <dbReference type="ARBA" id="ARBA00022598"/>
    </source>
</evidence>